<dbReference type="InterPro" id="IPR007781">
    <property type="entry name" value="NAGLU"/>
</dbReference>
<sequence length="460" mass="53368">MLLPTDPLFGKISKIYYEEQEKLYGRTNYYQGDPFHEGGTSVGVNLESAGEAIYKAMVNFNPDAIWVLQAWQDNPKAALLKNVPKGRAIITDLNAEARPQWGGYSKYLWNRPNGYEGHDWIWSIIPNFGGRTGMTGKLDSMNIDVNYALKHPIGRASLKGLGAAPEAIGQDEVLYDLLFDLAWTSNKLDITSWLNTYVNSRYGQKDTIMQKVWSKLKNTVYNSTYGRKDPPLETIFCARPAWNKTSASTWGEGEIDYNRKDLEAIWKLSMNAIPSLQKNSNFQYDMVNITRQVLANYGRIIYQEMQTAYEKKDIELFEKKAQQFLELIKDQDRLLSSREEFMLGPWLETAKSRGNTKEEKQLYEFNARTLITTWNGQSSDLNDYSCREWSGLLKDYYLVRWEMFVNSQIKKLKGQNTVDLDFFAFEKQWASENNNYPLTPMEQPLKIVQYLFNKYKNIME</sequence>
<dbReference type="Proteomes" id="UP000323653">
    <property type="component" value="Chromosome"/>
</dbReference>
<dbReference type="Pfam" id="PF12972">
    <property type="entry name" value="NAGLU_C"/>
    <property type="match status" value="1"/>
</dbReference>
<dbReference type="Pfam" id="PF05089">
    <property type="entry name" value="NAGLU"/>
    <property type="match status" value="1"/>
</dbReference>
<dbReference type="AlphaFoldDB" id="A0A5C0VG95"/>
<reference evidence="3 4" key="1">
    <citation type="submission" date="2019-08" db="EMBL/GenBank/DDBJ databases">
        <title>Pedobacter sp. nov., isolated from Han river, South Korea.</title>
        <authorList>
            <person name="Lee D.-H."/>
            <person name="Kim Y.-S."/>
            <person name="Hwang E.-M."/>
            <person name="Le Tran T.C."/>
            <person name="Cha C.-J."/>
        </authorList>
    </citation>
    <scope>NUCLEOTIDE SEQUENCE [LARGE SCALE GENOMIC DNA]</scope>
    <source>
        <strain evidence="3 4">CJ43</strain>
    </source>
</reference>
<dbReference type="InterPro" id="IPR024733">
    <property type="entry name" value="NAGLU_tim-barrel"/>
</dbReference>
<keyword evidence="4" id="KW-1185">Reference proteome</keyword>
<dbReference type="InterPro" id="IPR024732">
    <property type="entry name" value="NAGLU_C"/>
</dbReference>
<name>A0A5C0VG95_9SPHI</name>
<protein>
    <submittedName>
        <fullName evidence="3">Alpha-N-acetylglucosaminidase</fullName>
    </submittedName>
</protein>
<proteinExistence type="predicted"/>
<feature type="domain" description="Alpha-N-acetylglucosaminidase tim-barrel" evidence="1">
    <location>
        <begin position="1"/>
        <end position="184"/>
    </location>
</feature>
<dbReference type="PANTHER" id="PTHR12872:SF1">
    <property type="entry name" value="ALPHA-N-ACETYLGLUCOSAMINIDASE"/>
    <property type="match status" value="1"/>
</dbReference>
<dbReference type="EMBL" id="CP043329">
    <property type="protein sequence ID" value="QEK51069.1"/>
    <property type="molecule type" value="Genomic_DNA"/>
</dbReference>
<accession>A0A5C0VG95</accession>
<evidence type="ECO:0000259" key="1">
    <source>
        <dbReference type="Pfam" id="PF05089"/>
    </source>
</evidence>
<dbReference type="KEGG" id="pej:FYC62_04805"/>
<evidence type="ECO:0000313" key="4">
    <source>
        <dbReference type="Proteomes" id="UP000323653"/>
    </source>
</evidence>
<dbReference type="PANTHER" id="PTHR12872">
    <property type="entry name" value="ALPHA-N-ACETYLGLUCOSAMINIDASE"/>
    <property type="match status" value="1"/>
</dbReference>
<dbReference type="Gene3D" id="1.20.120.670">
    <property type="entry name" value="N-acetyl-b-d-glucoasminidase"/>
    <property type="match status" value="1"/>
</dbReference>
<evidence type="ECO:0000259" key="2">
    <source>
        <dbReference type="Pfam" id="PF12972"/>
    </source>
</evidence>
<feature type="domain" description="Alpha-N-acetylglucosaminidase C-terminal" evidence="2">
    <location>
        <begin position="193"/>
        <end position="454"/>
    </location>
</feature>
<gene>
    <name evidence="3" type="ORF">FYC62_04805</name>
</gene>
<dbReference type="Gene3D" id="3.20.20.80">
    <property type="entry name" value="Glycosidases"/>
    <property type="match status" value="1"/>
</dbReference>
<evidence type="ECO:0000313" key="3">
    <source>
        <dbReference type="EMBL" id="QEK51069.1"/>
    </source>
</evidence>
<organism evidence="3 4">
    <name type="scientific">Pedobacter aquae</name>
    <dbReference type="NCBI Taxonomy" id="2605747"/>
    <lineage>
        <taxon>Bacteria</taxon>
        <taxon>Pseudomonadati</taxon>
        <taxon>Bacteroidota</taxon>
        <taxon>Sphingobacteriia</taxon>
        <taxon>Sphingobacteriales</taxon>
        <taxon>Sphingobacteriaceae</taxon>
        <taxon>Pedobacter</taxon>
    </lineage>
</organism>